<evidence type="ECO:0000313" key="3">
    <source>
        <dbReference type="Proteomes" id="UP000242498"/>
    </source>
</evidence>
<reference evidence="2 3" key="1">
    <citation type="submission" date="2017-08" db="EMBL/GenBank/DDBJ databases">
        <authorList>
            <person name="de Groot N.N."/>
        </authorList>
    </citation>
    <scope>NUCLEOTIDE SEQUENCE [LARGE SCALE GENOMIC DNA]</scope>
    <source>
        <strain evidence="2 3">Nm15</strain>
    </source>
</reference>
<proteinExistence type="predicted"/>
<gene>
    <name evidence="2" type="ORF">SAMN06296273_1455</name>
</gene>
<dbReference type="OrthoDB" id="9802227at2"/>
<evidence type="ECO:0000313" key="2">
    <source>
        <dbReference type="EMBL" id="SNX59995.1"/>
    </source>
</evidence>
<dbReference type="Pfam" id="PF00156">
    <property type="entry name" value="Pribosyltran"/>
    <property type="match status" value="1"/>
</dbReference>
<evidence type="ECO:0000259" key="1">
    <source>
        <dbReference type="Pfam" id="PF00156"/>
    </source>
</evidence>
<dbReference type="InterPro" id="IPR050137">
    <property type="entry name" value="PyrR_bifunctional"/>
</dbReference>
<dbReference type="SUPFAM" id="SSF53271">
    <property type="entry name" value="PRTase-like"/>
    <property type="match status" value="1"/>
</dbReference>
<accession>A0A285BY36</accession>
<feature type="domain" description="Phosphoribosyltransferase" evidence="1">
    <location>
        <begin position="5"/>
        <end position="134"/>
    </location>
</feature>
<sequence>MQLPDAEKVFNNLARKIRTDSNKDYALVGIRTGGVWLAERLHQELAITKPLGILSVSFYRDDFDKIGLHTQVKPSEIPFEVEGADILLVDDVLNTGRTVRAAINELFDYGRPASIILAALVDRGGRELPIAARYIGVELELPEEKMLELRRNESGKLSLNLYNKDFQQ</sequence>
<dbReference type="InterPro" id="IPR029057">
    <property type="entry name" value="PRTase-like"/>
</dbReference>
<protein>
    <submittedName>
        <fullName evidence="2">Pyrimidine operon attenuation protein / uracil phosphoribosyltransferase</fullName>
    </submittedName>
</protein>
<dbReference type="PANTHER" id="PTHR11608:SF0">
    <property type="entry name" value="BIFUNCTIONAL PROTEIN PYRR"/>
    <property type="match status" value="1"/>
</dbReference>
<dbReference type="EMBL" id="LT907782">
    <property type="protein sequence ID" value="SNX59995.1"/>
    <property type="molecule type" value="Genomic_DNA"/>
</dbReference>
<dbReference type="AlphaFoldDB" id="A0A285BY36"/>
<organism evidence="2 3">
    <name type="scientific">Nitrosomonas ureae</name>
    <dbReference type="NCBI Taxonomy" id="44577"/>
    <lineage>
        <taxon>Bacteria</taxon>
        <taxon>Pseudomonadati</taxon>
        <taxon>Pseudomonadota</taxon>
        <taxon>Betaproteobacteria</taxon>
        <taxon>Nitrosomonadales</taxon>
        <taxon>Nitrosomonadaceae</taxon>
        <taxon>Nitrosomonas</taxon>
    </lineage>
</organism>
<dbReference type="Proteomes" id="UP000242498">
    <property type="component" value="Chromosome I"/>
</dbReference>
<name>A0A285BY36_9PROT</name>
<keyword evidence="2" id="KW-0328">Glycosyltransferase</keyword>
<dbReference type="GO" id="GO:0016757">
    <property type="term" value="F:glycosyltransferase activity"/>
    <property type="evidence" value="ECO:0007669"/>
    <property type="project" value="UniProtKB-KW"/>
</dbReference>
<dbReference type="RefSeq" id="WP_096292661.1">
    <property type="nucleotide sequence ID" value="NZ_LT907782.1"/>
</dbReference>
<keyword evidence="2" id="KW-0808">Transferase</keyword>
<dbReference type="CDD" id="cd06223">
    <property type="entry name" value="PRTases_typeI"/>
    <property type="match status" value="1"/>
</dbReference>
<dbReference type="Gene3D" id="3.40.50.2020">
    <property type="match status" value="1"/>
</dbReference>
<dbReference type="InterPro" id="IPR000836">
    <property type="entry name" value="PRTase_dom"/>
</dbReference>
<dbReference type="NCBIfam" id="NF003545">
    <property type="entry name" value="PRK05205.1-1"/>
    <property type="match status" value="1"/>
</dbReference>
<dbReference type="PANTHER" id="PTHR11608">
    <property type="entry name" value="BIFUNCTIONAL PROTEIN PYRR"/>
    <property type="match status" value="1"/>
</dbReference>